<dbReference type="InterPro" id="IPR029058">
    <property type="entry name" value="AB_hydrolase_fold"/>
</dbReference>
<dbReference type="InterPro" id="IPR013094">
    <property type="entry name" value="AB_hydrolase_3"/>
</dbReference>
<feature type="domain" description="Alpha/beta hydrolase fold-3" evidence="2">
    <location>
        <begin position="128"/>
        <end position="317"/>
    </location>
</feature>
<dbReference type="Gene3D" id="3.40.50.1820">
    <property type="entry name" value="alpha/beta hydrolase"/>
    <property type="match status" value="1"/>
</dbReference>
<evidence type="ECO:0000259" key="2">
    <source>
        <dbReference type="Pfam" id="PF07859"/>
    </source>
</evidence>
<dbReference type="AlphaFoldDB" id="A0A0G3FL07"/>
<proteinExistence type="predicted"/>
<dbReference type="InterPro" id="IPR050300">
    <property type="entry name" value="GDXG_lipolytic_enzyme"/>
</dbReference>
<protein>
    <recommendedName>
        <fullName evidence="2">Alpha/beta hydrolase fold-3 domain-containing protein</fullName>
    </recommendedName>
</protein>
<dbReference type="Pfam" id="PF07859">
    <property type="entry name" value="Abhydrolase_3"/>
    <property type="match status" value="1"/>
</dbReference>
<dbReference type="FunFam" id="3.40.50.1820:FF:000089">
    <property type="entry name" value="Alpha/beta hydrolase"/>
    <property type="match status" value="1"/>
</dbReference>
<keyword evidence="1" id="KW-0378">Hydrolase</keyword>
<sequence>MKRIPMTRSHGEYLAHQLISSMMNCSGVKIGFNSSKRPSRNKQKRRKGMALDPQAQWVLDIAEEKGLPSLDEMTPDEAKAAYEERALTLTFKDVDIGKTMDIDIPGPNGNVPIRIYHPVGMTDPLPVLVYYHGGGWVIGSRDTHDSLCRLIANSGPFVVVSVDYRMGPEAPFPAAVEDSVAALNWTASNIADYNGDPDRIAVGGDSAGGNLSAVVCLVAREENTYMPTFQWLIYPATSMDMTTPSHEKFAEGYFLTRSLMEYFQGHYLKNEADKIDWRASPLLAESLAGLPPALIQTAGFDPLQDEAIAYGERMNKKAASDAYPL</sequence>
<dbReference type="SUPFAM" id="SSF53474">
    <property type="entry name" value="alpha/beta-Hydrolases"/>
    <property type="match status" value="1"/>
</dbReference>
<accession>A0A0G3FL07</accession>
<organism evidence="3">
    <name type="scientific">uncultured organism</name>
    <dbReference type="NCBI Taxonomy" id="155900"/>
    <lineage>
        <taxon>unclassified sequences</taxon>
        <taxon>environmental samples</taxon>
    </lineage>
</organism>
<dbReference type="GO" id="GO:0016787">
    <property type="term" value="F:hydrolase activity"/>
    <property type="evidence" value="ECO:0007669"/>
    <property type="project" value="UniProtKB-KW"/>
</dbReference>
<evidence type="ECO:0000256" key="1">
    <source>
        <dbReference type="ARBA" id="ARBA00022801"/>
    </source>
</evidence>
<dbReference type="EMBL" id="KP347740">
    <property type="protein sequence ID" value="AKJ87235.1"/>
    <property type="molecule type" value="Genomic_DNA"/>
</dbReference>
<name>A0A0G3FL07_9ZZZZ</name>
<dbReference type="PANTHER" id="PTHR48081">
    <property type="entry name" value="AB HYDROLASE SUPERFAMILY PROTEIN C4A8.06C"/>
    <property type="match status" value="1"/>
</dbReference>
<evidence type="ECO:0000313" key="3">
    <source>
        <dbReference type="EMBL" id="AKJ87235.1"/>
    </source>
</evidence>
<dbReference type="PANTHER" id="PTHR48081:SF8">
    <property type="entry name" value="ALPHA_BETA HYDROLASE FOLD-3 DOMAIN-CONTAINING PROTEIN-RELATED"/>
    <property type="match status" value="1"/>
</dbReference>
<reference evidence="3" key="1">
    <citation type="submission" date="2014-12" db="EMBL/GenBank/DDBJ databases">
        <title>Investigation of esterase diversity in environmental metagenomes.</title>
        <authorList>
            <person name="Popovic A."/>
            <person name="Tchigvintsev A."/>
            <person name="Nocek B."/>
            <person name="Hajighasemi M."/>
            <person name="Brown G."/>
            <person name="Xu X."/>
            <person name="Li H."/>
            <person name="Glinos J."/>
            <person name="Yim V."/>
            <person name="Pelletier E."/>
            <person name="Chernikova T.N."/>
            <person name="Golyshina O.V."/>
            <person name="Tran H."/>
            <person name="Le Paslier D."/>
            <person name="Yakimov M.M."/>
            <person name="Savchenko A."/>
            <person name="Golyshin P.N."/>
            <person name="Yakunin A.F."/>
        </authorList>
    </citation>
    <scope>NUCLEOTIDE SEQUENCE</scope>
</reference>